<evidence type="ECO:0000313" key="1">
    <source>
        <dbReference type="EMBL" id="EFO63297.1"/>
    </source>
</evidence>
<gene>
    <name evidence="1" type="ORF">GLP15_1096</name>
</gene>
<name>E1F2K5_GIAIA</name>
<dbReference type="EMBL" id="ACVC01000137">
    <property type="protein sequence ID" value="EFO63297.1"/>
    <property type="molecule type" value="Genomic_DNA"/>
</dbReference>
<dbReference type="SUPFAM" id="SSF48403">
    <property type="entry name" value="Ankyrin repeat"/>
    <property type="match status" value="1"/>
</dbReference>
<protein>
    <submittedName>
        <fullName evidence="1">Protein 21.1</fullName>
    </submittedName>
</protein>
<sequence>MTAAVVRSIFENEVLPMEHTLLMSAAIKGDVKGVQKYLKQKRQQDRHGYTALMLAVMNEQLECVQLLAPCEAKIQDNFGCTALMHAAKRGNVDAISLLLEYEAGIRCFMGWTALTWALDCQNPVAIDLLLSVSEECSTSFALLRAIARCSKDIIPKISKHIRLVDLRSARDWALKRGYTDAVTVLDTASVKFPDPINR</sequence>
<dbReference type="Gene3D" id="1.25.40.20">
    <property type="entry name" value="Ankyrin repeat-containing domain"/>
    <property type="match status" value="1"/>
</dbReference>
<reference evidence="1 2" key="1">
    <citation type="journal article" date="2010" name="BMC Genomics">
        <title>Genome analysis and comparative genomics of a Giardia intestinalis assemblage E isolate.</title>
        <authorList>
            <person name="Jerlstrom-Hultqvist J."/>
            <person name="Franzen O."/>
            <person name="Ankarklev J."/>
            <person name="Xu F."/>
            <person name="Nohynkova E."/>
            <person name="Andersson J.O."/>
            <person name="Svard S.G."/>
            <person name="Andersson B."/>
        </authorList>
    </citation>
    <scope>NUCLEOTIDE SEQUENCE [LARGE SCALE GENOMIC DNA]</scope>
    <source>
        <strain evidence="1 2">P15</strain>
    </source>
</reference>
<dbReference type="AlphaFoldDB" id="E1F2K5"/>
<proteinExistence type="predicted"/>
<dbReference type="InterPro" id="IPR036770">
    <property type="entry name" value="Ankyrin_rpt-contain_sf"/>
</dbReference>
<accession>E1F2K5</accession>
<dbReference type="PANTHER" id="PTHR24120">
    <property type="entry name" value="GH07239P"/>
    <property type="match status" value="1"/>
</dbReference>
<organism evidence="1 2">
    <name type="scientific">Giardia intestinalis (strain P15)</name>
    <name type="common">Giardia lamblia</name>
    <dbReference type="NCBI Taxonomy" id="658858"/>
    <lineage>
        <taxon>Eukaryota</taxon>
        <taxon>Metamonada</taxon>
        <taxon>Diplomonadida</taxon>
        <taxon>Hexamitidae</taxon>
        <taxon>Giardiinae</taxon>
        <taxon>Giardia</taxon>
    </lineage>
</organism>
<dbReference type="InterPro" id="IPR002110">
    <property type="entry name" value="Ankyrin_rpt"/>
</dbReference>
<evidence type="ECO:0000313" key="2">
    <source>
        <dbReference type="Proteomes" id="UP000008974"/>
    </source>
</evidence>
<dbReference type="VEuPathDB" id="GiardiaDB:GLP15_1096"/>
<dbReference type="Proteomes" id="UP000008974">
    <property type="component" value="Unassembled WGS sequence"/>
</dbReference>
<dbReference type="SMART" id="SM00248">
    <property type="entry name" value="ANK"/>
    <property type="match status" value="5"/>
</dbReference>
<dbReference type="OrthoDB" id="1585644at2759"/>
<dbReference type="OMA" id="GIRCFMG"/>
<dbReference type="Pfam" id="PF12796">
    <property type="entry name" value="Ank_2"/>
    <property type="match status" value="1"/>
</dbReference>
<dbReference type="PANTHER" id="PTHR24120:SF4">
    <property type="entry name" value="GH07239P"/>
    <property type="match status" value="1"/>
</dbReference>
<comment type="caution">
    <text evidence="1">The sequence shown here is derived from an EMBL/GenBank/DDBJ whole genome shotgun (WGS) entry which is preliminary data.</text>
</comment>